<dbReference type="GO" id="GO:0043190">
    <property type="term" value="C:ATP-binding cassette (ABC) transporter complex"/>
    <property type="evidence" value="ECO:0007669"/>
    <property type="project" value="InterPro"/>
</dbReference>
<dbReference type="GO" id="GO:0140359">
    <property type="term" value="F:ABC-type transporter activity"/>
    <property type="evidence" value="ECO:0007669"/>
    <property type="project" value="InterPro"/>
</dbReference>
<dbReference type="PANTHER" id="PTHR30413:SF8">
    <property type="entry name" value="TRANSPORT PERMEASE PROTEIN"/>
    <property type="match status" value="1"/>
</dbReference>
<keyword evidence="5" id="KW-0997">Cell inner membrane</keyword>
<dbReference type="PROSITE" id="PS51012">
    <property type="entry name" value="ABC_TM2"/>
    <property type="match status" value="1"/>
</dbReference>
<dbReference type="InterPro" id="IPR000412">
    <property type="entry name" value="ABC_2_transport"/>
</dbReference>
<feature type="transmembrane region" description="Helical" evidence="9">
    <location>
        <begin position="71"/>
        <end position="88"/>
    </location>
</feature>
<evidence type="ECO:0000256" key="9">
    <source>
        <dbReference type="RuleBase" id="RU361157"/>
    </source>
</evidence>
<feature type="domain" description="ABC transmembrane type-2" evidence="10">
    <location>
        <begin position="31"/>
        <end position="249"/>
    </location>
</feature>
<evidence type="ECO:0000256" key="5">
    <source>
        <dbReference type="ARBA" id="ARBA00022519"/>
    </source>
</evidence>
<dbReference type="Proteomes" id="UP000824007">
    <property type="component" value="Unassembled WGS sequence"/>
</dbReference>
<comment type="similarity">
    <text evidence="2 9">Belongs to the ABC-2 integral membrane protein family.</text>
</comment>
<dbReference type="InterPro" id="IPR047817">
    <property type="entry name" value="ABC2_TM_bact-type"/>
</dbReference>
<dbReference type="PRINTS" id="PR00164">
    <property type="entry name" value="ABC2TRNSPORT"/>
</dbReference>
<feature type="transmembrane region" description="Helical" evidence="9">
    <location>
        <begin position="109"/>
        <end position="132"/>
    </location>
</feature>
<sequence length="257" mass="29950">MKKYTELKQYLFVVRQLVAREIKRKYSRSYLGILWSVLNPLLNMVVLSFIFTKMFSRSIENYPLYLLTGQTIWQLFTGATNAAMTVMVDNRVMLTRVKFPMMIFPVARVYSALVNYLYTFVAYLLMLLVFRIRPGLTMLAAPAVILCVTLFSMGIGCLLAVAYVFFADIKYLYTVLLSLWMYCSAIFYPVEQLPEMIGRVIEANPVYNYIACMRSVMLYASWPTASQWLRMLLWAAAMYLFGYLVFRKSQNRIMQTV</sequence>
<keyword evidence="4 9" id="KW-1003">Cell membrane</keyword>
<comment type="caution">
    <text evidence="11">The sequence shown here is derived from an EMBL/GenBank/DDBJ whole genome shotgun (WGS) entry which is preliminary data.</text>
</comment>
<dbReference type="Pfam" id="PF01061">
    <property type="entry name" value="ABC2_membrane"/>
    <property type="match status" value="1"/>
</dbReference>
<protein>
    <recommendedName>
        <fullName evidence="9">Transport permease protein</fullName>
    </recommendedName>
</protein>
<reference evidence="11" key="1">
    <citation type="journal article" date="2021" name="PeerJ">
        <title>Extensive microbial diversity within the chicken gut microbiome revealed by metagenomics and culture.</title>
        <authorList>
            <person name="Gilroy R."/>
            <person name="Ravi A."/>
            <person name="Getino M."/>
            <person name="Pursley I."/>
            <person name="Horton D.L."/>
            <person name="Alikhan N.F."/>
            <person name="Baker D."/>
            <person name="Gharbi K."/>
            <person name="Hall N."/>
            <person name="Watson M."/>
            <person name="Adriaenssens E.M."/>
            <person name="Foster-Nyarko E."/>
            <person name="Jarju S."/>
            <person name="Secka A."/>
            <person name="Antonio M."/>
            <person name="Oren A."/>
            <person name="Chaudhuri R.R."/>
            <person name="La Ragione R."/>
            <person name="Hildebrand F."/>
            <person name="Pallen M.J."/>
        </authorList>
    </citation>
    <scope>NUCLEOTIDE SEQUENCE</scope>
    <source>
        <strain evidence="11">ChiSxjej3B15-24422</strain>
    </source>
</reference>
<organism evidence="11 12">
    <name type="scientific">Candidatus Eisenbergiella pullistercoris</name>
    <dbReference type="NCBI Taxonomy" id="2838555"/>
    <lineage>
        <taxon>Bacteria</taxon>
        <taxon>Bacillati</taxon>
        <taxon>Bacillota</taxon>
        <taxon>Clostridia</taxon>
        <taxon>Lachnospirales</taxon>
        <taxon>Lachnospiraceae</taxon>
        <taxon>Eisenbergiella</taxon>
    </lineage>
</organism>
<gene>
    <name evidence="11" type="ORF">H9831_02020</name>
</gene>
<name>A0A9D1YNA8_9FIRM</name>
<keyword evidence="3 9" id="KW-0813">Transport</keyword>
<comment type="subcellular location">
    <subcellularLocation>
        <location evidence="1">Cell inner membrane</location>
        <topology evidence="1">Multi-pass membrane protein</topology>
    </subcellularLocation>
    <subcellularLocation>
        <location evidence="9">Cell membrane</location>
        <topology evidence="9">Multi-pass membrane protein</topology>
    </subcellularLocation>
</comment>
<feature type="transmembrane region" description="Helical" evidence="9">
    <location>
        <begin position="171"/>
        <end position="190"/>
    </location>
</feature>
<dbReference type="AlphaFoldDB" id="A0A9D1YNA8"/>
<evidence type="ECO:0000259" key="10">
    <source>
        <dbReference type="PROSITE" id="PS51012"/>
    </source>
</evidence>
<keyword evidence="8 9" id="KW-0472">Membrane</keyword>
<feature type="transmembrane region" description="Helical" evidence="9">
    <location>
        <begin position="228"/>
        <end position="246"/>
    </location>
</feature>
<dbReference type="GO" id="GO:0015920">
    <property type="term" value="P:lipopolysaccharide transport"/>
    <property type="evidence" value="ECO:0007669"/>
    <property type="project" value="TreeGrafter"/>
</dbReference>
<evidence type="ECO:0000256" key="2">
    <source>
        <dbReference type="ARBA" id="ARBA00007783"/>
    </source>
</evidence>
<reference evidence="11" key="2">
    <citation type="submission" date="2021-04" db="EMBL/GenBank/DDBJ databases">
        <authorList>
            <person name="Gilroy R."/>
        </authorList>
    </citation>
    <scope>NUCLEOTIDE SEQUENCE</scope>
    <source>
        <strain evidence="11">ChiSxjej3B15-24422</strain>
    </source>
</reference>
<dbReference type="EMBL" id="DXDD01000024">
    <property type="protein sequence ID" value="HIY59448.1"/>
    <property type="molecule type" value="Genomic_DNA"/>
</dbReference>
<feature type="transmembrane region" description="Helical" evidence="9">
    <location>
        <begin position="30"/>
        <end position="51"/>
    </location>
</feature>
<evidence type="ECO:0000313" key="12">
    <source>
        <dbReference type="Proteomes" id="UP000824007"/>
    </source>
</evidence>
<dbReference type="InterPro" id="IPR013525">
    <property type="entry name" value="ABC2_TM"/>
</dbReference>
<keyword evidence="6 9" id="KW-0812">Transmembrane</keyword>
<evidence type="ECO:0000256" key="7">
    <source>
        <dbReference type="ARBA" id="ARBA00022989"/>
    </source>
</evidence>
<keyword evidence="7 9" id="KW-1133">Transmembrane helix</keyword>
<evidence type="ECO:0000256" key="8">
    <source>
        <dbReference type="ARBA" id="ARBA00023136"/>
    </source>
</evidence>
<feature type="transmembrane region" description="Helical" evidence="9">
    <location>
        <begin position="138"/>
        <end position="164"/>
    </location>
</feature>
<proteinExistence type="inferred from homology"/>
<evidence type="ECO:0000256" key="1">
    <source>
        <dbReference type="ARBA" id="ARBA00004429"/>
    </source>
</evidence>
<evidence type="ECO:0000256" key="4">
    <source>
        <dbReference type="ARBA" id="ARBA00022475"/>
    </source>
</evidence>
<accession>A0A9D1YNA8</accession>
<dbReference type="PANTHER" id="PTHR30413">
    <property type="entry name" value="INNER MEMBRANE TRANSPORT PERMEASE"/>
    <property type="match status" value="1"/>
</dbReference>
<evidence type="ECO:0000256" key="6">
    <source>
        <dbReference type="ARBA" id="ARBA00022692"/>
    </source>
</evidence>
<evidence type="ECO:0000313" key="11">
    <source>
        <dbReference type="EMBL" id="HIY59448.1"/>
    </source>
</evidence>
<evidence type="ECO:0000256" key="3">
    <source>
        <dbReference type="ARBA" id="ARBA00022448"/>
    </source>
</evidence>